<dbReference type="KEGG" id="agb:108914454"/>
<keyword evidence="1" id="KW-0479">Metal-binding</keyword>
<dbReference type="Pfam" id="PF05253">
    <property type="entry name" value="zf-U11-48K"/>
    <property type="match status" value="2"/>
</dbReference>
<dbReference type="InterPro" id="IPR022776">
    <property type="entry name" value="TRM13/UPF0224_CHHC_Znf_dom"/>
</dbReference>
<accession>V5GV04</accession>
<protein>
    <submittedName>
        <fullName evidence="6">Gametocyte-specific factor</fullName>
    </submittedName>
</protein>
<name>V5GV04_ANOGL</name>
<dbReference type="EMBL" id="GALX01000502">
    <property type="protein sequence ID" value="JAB67964.1"/>
    <property type="molecule type" value="Transcribed_RNA"/>
</dbReference>
<evidence type="ECO:0000256" key="1">
    <source>
        <dbReference type="ARBA" id="ARBA00022723"/>
    </source>
</evidence>
<dbReference type="OrthoDB" id="5839404at2759"/>
<dbReference type="SUPFAM" id="SSF57667">
    <property type="entry name" value="beta-beta-alpha zinc fingers"/>
    <property type="match status" value="1"/>
</dbReference>
<evidence type="ECO:0000313" key="6">
    <source>
        <dbReference type="EMBL" id="JAB67964.1"/>
    </source>
</evidence>
<organism evidence="6">
    <name type="scientific">Anoplophora glabripennis</name>
    <name type="common">Asian longhorn beetle</name>
    <name type="synonym">Anoplophora nobilis</name>
    <dbReference type="NCBI Taxonomy" id="217634"/>
    <lineage>
        <taxon>Eukaryota</taxon>
        <taxon>Metazoa</taxon>
        <taxon>Ecdysozoa</taxon>
        <taxon>Arthropoda</taxon>
        <taxon>Hexapoda</taxon>
        <taxon>Insecta</taxon>
        <taxon>Pterygota</taxon>
        <taxon>Neoptera</taxon>
        <taxon>Endopterygota</taxon>
        <taxon>Coleoptera</taxon>
        <taxon>Polyphaga</taxon>
        <taxon>Cucujiformia</taxon>
        <taxon>Chrysomeloidea</taxon>
        <taxon>Cerambycidae</taxon>
        <taxon>Lamiinae</taxon>
        <taxon>Lamiini</taxon>
        <taxon>Anoplophora</taxon>
    </lineage>
</organism>
<gene>
    <name evidence="6" type="primary">GTSF1</name>
</gene>
<dbReference type="InterPro" id="IPR051591">
    <property type="entry name" value="UPF0224_FAM112_RNA_Proc"/>
</dbReference>
<dbReference type="PANTHER" id="PTHR21402:SF5">
    <property type="entry name" value="GAMETOCYTE SPECIFIC FACTOR 1"/>
    <property type="match status" value="1"/>
</dbReference>
<dbReference type="PANTHER" id="PTHR21402">
    <property type="entry name" value="GAMETOCYTE SPECIFIC FACTOR 1-RELATED"/>
    <property type="match status" value="1"/>
</dbReference>
<evidence type="ECO:0000256" key="4">
    <source>
        <dbReference type="SAM" id="MobiDB-lite"/>
    </source>
</evidence>
<dbReference type="InterPro" id="IPR036236">
    <property type="entry name" value="Znf_C2H2_sf"/>
</dbReference>
<feature type="region of interest" description="Disordered" evidence="4">
    <location>
        <begin position="145"/>
        <end position="185"/>
    </location>
</feature>
<evidence type="ECO:0000259" key="5">
    <source>
        <dbReference type="PROSITE" id="PS51800"/>
    </source>
</evidence>
<dbReference type="GeneID" id="108914454"/>
<dbReference type="AlphaFoldDB" id="V5GV04"/>
<keyword evidence="2" id="KW-0863">Zinc-finger</keyword>
<keyword evidence="3" id="KW-0862">Zinc</keyword>
<sequence>MDLLTDPEEKIMCPYNPAHHIMRKRMNTHLSKCKRNYPESKLVECDFNVNHKVPEPELQYHHENCPDRRKIEHTVYHEEGVPINKFPVHNIEVQADESWDSYDVPSYDPVKYCETNVVIRRMDVASAAVRKNFRMEERHRLNELSINKPIPSSSIQPQQSNRNHPGARRNLPEIPRGTVAEDTPESVAEIMNRIVIGKDKAFIPKPRAGQ</sequence>
<evidence type="ECO:0000256" key="3">
    <source>
        <dbReference type="ARBA" id="ARBA00022833"/>
    </source>
</evidence>
<evidence type="ECO:0000256" key="2">
    <source>
        <dbReference type="ARBA" id="ARBA00022771"/>
    </source>
</evidence>
<proteinExistence type="predicted"/>
<feature type="compositionally biased region" description="Low complexity" evidence="4">
    <location>
        <begin position="145"/>
        <end position="163"/>
    </location>
</feature>
<dbReference type="PROSITE" id="PS51800">
    <property type="entry name" value="ZF_CHHC_U11_48K"/>
    <property type="match status" value="2"/>
</dbReference>
<dbReference type="GO" id="GO:0008270">
    <property type="term" value="F:zinc ion binding"/>
    <property type="evidence" value="ECO:0007669"/>
    <property type="project" value="UniProtKB-KW"/>
</dbReference>
<feature type="domain" description="CHHC U11-48K-type" evidence="5">
    <location>
        <begin position="42"/>
        <end position="69"/>
    </location>
</feature>
<reference evidence="6" key="1">
    <citation type="submission" date="2013-07" db="EMBL/GenBank/DDBJ databases">
        <title>Midgut Transcriptome Profiling of Anoplphora glabripennis, a Lignocellulose Degrading, Wood-Boring Cerambycid.</title>
        <authorList>
            <person name="Scully E.D."/>
            <person name="Hoover K."/>
            <person name="Carlson J.E."/>
            <person name="Tien M."/>
            <person name="Geib S.M."/>
        </authorList>
    </citation>
    <scope>NUCLEOTIDE SEQUENCE</scope>
</reference>
<feature type="domain" description="CHHC U11-48K-type" evidence="5">
    <location>
        <begin position="10"/>
        <end position="37"/>
    </location>
</feature>